<comment type="caution">
    <text evidence="1">The sequence shown here is derived from an EMBL/GenBank/DDBJ whole genome shotgun (WGS) entry which is preliminary data.</text>
</comment>
<sequence>WKEAVCKKCGRVWYGWTLKYKVCFCDCGEKLEIKEVT</sequence>
<dbReference type="AlphaFoldDB" id="X1K786"/>
<protein>
    <submittedName>
        <fullName evidence="1">Uncharacterized protein</fullName>
    </submittedName>
</protein>
<accession>X1K786</accession>
<name>X1K786_9ZZZZ</name>
<feature type="non-terminal residue" evidence="1">
    <location>
        <position position="1"/>
    </location>
</feature>
<dbReference type="EMBL" id="BARU01035936">
    <property type="protein sequence ID" value="GAH86114.1"/>
    <property type="molecule type" value="Genomic_DNA"/>
</dbReference>
<evidence type="ECO:0000313" key="1">
    <source>
        <dbReference type="EMBL" id="GAH86114.1"/>
    </source>
</evidence>
<proteinExistence type="predicted"/>
<organism evidence="1">
    <name type="scientific">marine sediment metagenome</name>
    <dbReference type="NCBI Taxonomy" id="412755"/>
    <lineage>
        <taxon>unclassified sequences</taxon>
        <taxon>metagenomes</taxon>
        <taxon>ecological metagenomes</taxon>
    </lineage>
</organism>
<reference evidence="1" key="1">
    <citation type="journal article" date="2014" name="Front. Microbiol.">
        <title>High frequency of phylogenetically diverse reductive dehalogenase-homologous genes in deep subseafloor sedimentary metagenomes.</title>
        <authorList>
            <person name="Kawai M."/>
            <person name="Futagami T."/>
            <person name="Toyoda A."/>
            <person name="Takaki Y."/>
            <person name="Nishi S."/>
            <person name="Hori S."/>
            <person name="Arai W."/>
            <person name="Tsubouchi T."/>
            <person name="Morono Y."/>
            <person name="Uchiyama I."/>
            <person name="Ito T."/>
            <person name="Fujiyama A."/>
            <person name="Inagaki F."/>
            <person name="Takami H."/>
        </authorList>
    </citation>
    <scope>NUCLEOTIDE SEQUENCE</scope>
    <source>
        <strain evidence="1">Expedition CK06-06</strain>
    </source>
</reference>
<gene>
    <name evidence="1" type="ORF">S03H2_56188</name>
</gene>